<evidence type="ECO:0000259" key="7">
    <source>
        <dbReference type="Pfam" id="PF07980"/>
    </source>
</evidence>
<dbReference type="Gene3D" id="1.25.40.390">
    <property type="match status" value="1"/>
</dbReference>
<accession>A0A3E5B5U6</accession>
<dbReference type="RefSeq" id="WP_117724971.1">
    <property type="nucleotide sequence ID" value="NZ_QSUL01000012.1"/>
</dbReference>
<organism evidence="9 10">
    <name type="scientific">Bacteroides oleiciplenus</name>
    <dbReference type="NCBI Taxonomy" id="626931"/>
    <lineage>
        <taxon>Bacteria</taxon>
        <taxon>Pseudomonadati</taxon>
        <taxon>Bacteroidota</taxon>
        <taxon>Bacteroidia</taxon>
        <taxon>Bacteroidales</taxon>
        <taxon>Bacteroidaceae</taxon>
        <taxon>Bacteroides</taxon>
    </lineage>
</organism>
<evidence type="ECO:0000256" key="5">
    <source>
        <dbReference type="ARBA" id="ARBA00023237"/>
    </source>
</evidence>
<dbReference type="AlphaFoldDB" id="A0A3E5B5U6"/>
<protein>
    <submittedName>
        <fullName evidence="9">RagB/SusD family nutrient uptake outer membrane protein</fullName>
    </submittedName>
</protein>
<dbReference type="InterPro" id="IPR011990">
    <property type="entry name" value="TPR-like_helical_dom_sf"/>
</dbReference>
<feature type="domain" description="SusD-like N-terminal" evidence="8">
    <location>
        <begin position="31"/>
        <end position="209"/>
    </location>
</feature>
<evidence type="ECO:0000259" key="8">
    <source>
        <dbReference type="Pfam" id="PF14322"/>
    </source>
</evidence>
<comment type="similarity">
    <text evidence="2">Belongs to the SusD family.</text>
</comment>
<dbReference type="PROSITE" id="PS51257">
    <property type="entry name" value="PROKAR_LIPOPROTEIN"/>
    <property type="match status" value="1"/>
</dbReference>
<dbReference type="SUPFAM" id="SSF48452">
    <property type="entry name" value="TPR-like"/>
    <property type="match status" value="1"/>
</dbReference>
<feature type="chain" id="PRO_5017580924" evidence="6">
    <location>
        <begin position="32"/>
        <end position="564"/>
    </location>
</feature>
<dbReference type="InterPro" id="IPR033985">
    <property type="entry name" value="SusD-like_N"/>
</dbReference>
<comment type="caution">
    <text evidence="9">The sequence shown here is derived from an EMBL/GenBank/DDBJ whole genome shotgun (WGS) entry which is preliminary data.</text>
</comment>
<evidence type="ECO:0000313" key="10">
    <source>
        <dbReference type="Proteomes" id="UP000260983"/>
    </source>
</evidence>
<keyword evidence="3 6" id="KW-0732">Signal</keyword>
<dbReference type="Pfam" id="PF07980">
    <property type="entry name" value="SusD_RagB"/>
    <property type="match status" value="1"/>
</dbReference>
<evidence type="ECO:0000313" key="9">
    <source>
        <dbReference type="EMBL" id="RGN32937.1"/>
    </source>
</evidence>
<feature type="signal peptide" evidence="6">
    <location>
        <begin position="1"/>
        <end position="31"/>
    </location>
</feature>
<dbReference type="Pfam" id="PF14322">
    <property type="entry name" value="SusD-like_3"/>
    <property type="match status" value="1"/>
</dbReference>
<evidence type="ECO:0000256" key="4">
    <source>
        <dbReference type="ARBA" id="ARBA00023136"/>
    </source>
</evidence>
<dbReference type="GO" id="GO:0009279">
    <property type="term" value="C:cell outer membrane"/>
    <property type="evidence" value="ECO:0007669"/>
    <property type="project" value="UniProtKB-SubCell"/>
</dbReference>
<dbReference type="EMBL" id="QSUL01000012">
    <property type="protein sequence ID" value="RGN32937.1"/>
    <property type="molecule type" value="Genomic_DNA"/>
</dbReference>
<comment type="subcellular location">
    <subcellularLocation>
        <location evidence="1">Cell outer membrane</location>
    </subcellularLocation>
</comment>
<evidence type="ECO:0000256" key="3">
    <source>
        <dbReference type="ARBA" id="ARBA00022729"/>
    </source>
</evidence>
<evidence type="ECO:0000256" key="1">
    <source>
        <dbReference type="ARBA" id="ARBA00004442"/>
    </source>
</evidence>
<evidence type="ECO:0000256" key="6">
    <source>
        <dbReference type="SAM" id="SignalP"/>
    </source>
</evidence>
<reference evidence="9 10" key="1">
    <citation type="submission" date="2018-08" db="EMBL/GenBank/DDBJ databases">
        <title>A genome reference for cultivated species of the human gut microbiota.</title>
        <authorList>
            <person name="Zou Y."/>
            <person name="Xue W."/>
            <person name="Luo G."/>
        </authorList>
    </citation>
    <scope>NUCLEOTIDE SEQUENCE [LARGE SCALE GENOMIC DNA]</scope>
    <source>
        <strain evidence="9 10">OM05-15BH</strain>
    </source>
</reference>
<sequence>MKKNRIPFIMICGLWLATSCMDLDLAPLSMATNENWYANETQVEMSVNDLFRVNVWNTVNEQWTDDECRRTETSPFALGSINGQTSEVTSMWDNCYRVIGRDNAVIDKLKAMPDGFMSDTKRDQYLGEALFARACMYSRLITLFGDVPYSDTTIDIKTAFSMGRTPKSDVLQKIYTDFDDAIRMLPVSSGAVQRPTRGAALGMKARIALYNEDWDTAIECAKACMELNVYKLYPNFEELFQQNTHNTVESVFSIPRSITYNVATNSWRDWLPRNNTGYAANGPTWDLLAAFLCTDGLPIDESSLFDPHNPFESRDPRCAATIVAFGSTWLGIEYDPSPVTGDMVMDYTNGKEIKNNDNKNNAEYAAFNALLRKKGFDESCLKNGYKTEHDLIIMRYADVLLMYAEAMIEKGTIDQSVLDAMNQVRARAYGVDKATTDKYPAITTTDQAKLRTILRTERRMEFAFENLRYFDLIRWRLCGKVFNLKNYGIYQNKEANMENLITSGNWFWGTAPDIDENGCADFSVLEAYGINSLAQRTWDDRQYLWPIPTTEIQINENMKPNPGY</sequence>
<dbReference type="InterPro" id="IPR012944">
    <property type="entry name" value="SusD_RagB_dom"/>
</dbReference>
<name>A0A3E5B5U6_9BACE</name>
<feature type="domain" description="RagB/SusD" evidence="7">
    <location>
        <begin position="255"/>
        <end position="564"/>
    </location>
</feature>
<keyword evidence="4" id="KW-0472">Membrane</keyword>
<evidence type="ECO:0000256" key="2">
    <source>
        <dbReference type="ARBA" id="ARBA00006275"/>
    </source>
</evidence>
<proteinExistence type="inferred from homology"/>
<keyword evidence="5" id="KW-0998">Cell outer membrane</keyword>
<dbReference type="Proteomes" id="UP000260983">
    <property type="component" value="Unassembled WGS sequence"/>
</dbReference>
<gene>
    <name evidence="9" type="ORF">DXB65_17035</name>
</gene>